<protein>
    <recommendedName>
        <fullName evidence="3">DUF2147 domain-containing protein</fullName>
    </recommendedName>
</protein>
<gene>
    <name evidence="1" type="ORF">TPR58_19585</name>
</gene>
<reference evidence="1 2" key="1">
    <citation type="submission" date="2024-05" db="EMBL/GenBank/DDBJ databases">
        <title>Sphingomonas sp. HF-S3 16S ribosomal RNA gene Genome sequencing and assembly.</title>
        <authorList>
            <person name="Lee H."/>
        </authorList>
    </citation>
    <scope>NUCLEOTIDE SEQUENCE [LARGE SCALE GENOMIC DNA]</scope>
    <source>
        <strain evidence="1 2">HF-S3</strain>
    </source>
</reference>
<dbReference type="RefSeq" id="WP_346248427.1">
    <property type="nucleotide sequence ID" value="NZ_JBDIZK010000013.1"/>
</dbReference>
<dbReference type="Proteomes" id="UP001427805">
    <property type="component" value="Unassembled WGS sequence"/>
</dbReference>
<comment type="caution">
    <text evidence="1">The sequence shown here is derived from an EMBL/GenBank/DDBJ whole genome shotgun (WGS) entry which is preliminary data.</text>
</comment>
<evidence type="ECO:0000313" key="1">
    <source>
        <dbReference type="EMBL" id="MEN3749386.1"/>
    </source>
</evidence>
<evidence type="ECO:0008006" key="3">
    <source>
        <dbReference type="Google" id="ProtNLM"/>
    </source>
</evidence>
<proteinExistence type="predicted"/>
<keyword evidence="2" id="KW-1185">Reference proteome</keyword>
<evidence type="ECO:0000313" key="2">
    <source>
        <dbReference type="Proteomes" id="UP001427805"/>
    </source>
</evidence>
<dbReference type="EMBL" id="JBDIZK010000013">
    <property type="protein sequence ID" value="MEN3749386.1"/>
    <property type="molecule type" value="Genomic_DNA"/>
</dbReference>
<organism evidence="1 2">
    <name type="scientific">Sphingomonas rustica</name>
    <dbReference type="NCBI Taxonomy" id="3103142"/>
    <lineage>
        <taxon>Bacteria</taxon>
        <taxon>Pseudomonadati</taxon>
        <taxon>Pseudomonadota</taxon>
        <taxon>Alphaproteobacteria</taxon>
        <taxon>Sphingomonadales</taxon>
        <taxon>Sphingomonadaceae</taxon>
        <taxon>Sphingomonas</taxon>
    </lineage>
</organism>
<sequence length="116" mass="12348">MLLTSLALLLTAQAAPTANWVVLEQSAEGTVSVDKASIRPEGAGRFFTMRVAMEGKGEAMLDMVLDCKANTVVPRAARVVKDGAVQNIPIPDSEAKVEKVDPKLENDAKLIALVCK</sequence>
<name>A0ABV0BEX3_9SPHN</name>
<accession>A0ABV0BEX3</accession>